<organism evidence="1">
    <name type="scientific">marine metagenome</name>
    <dbReference type="NCBI Taxonomy" id="408172"/>
    <lineage>
        <taxon>unclassified sequences</taxon>
        <taxon>metagenomes</taxon>
        <taxon>ecological metagenomes</taxon>
    </lineage>
</organism>
<reference evidence="1" key="1">
    <citation type="submission" date="2018-05" db="EMBL/GenBank/DDBJ databases">
        <authorList>
            <person name="Lanie J.A."/>
            <person name="Ng W.-L."/>
            <person name="Kazmierczak K.M."/>
            <person name="Andrzejewski T.M."/>
            <person name="Davidsen T.M."/>
            <person name="Wayne K.J."/>
            <person name="Tettelin H."/>
            <person name="Glass J.I."/>
            <person name="Rusch D."/>
            <person name="Podicherti R."/>
            <person name="Tsui H.-C.T."/>
            <person name="Winkler M.E."/>
        </authorList>
    </citation>
    <scope>NUCLEOTIDE SEQUENCE</scope>
</reference>
<proteinExistence type="predicted"/>
<dbReference type="EMBL" id="UINC01123057">
    <property type="protein sequence ID" value="SVC99272.1"/>
    <property type="molecule type" value="Genomic_DNA"/>
</dbReference>
<protein>
    <submittedName>
        <fullName evidence="1">Uncharacterized protein</fullName>
    </submittedName>
</protein>
<gene>
    <name evidence="1" type="ORF">METZ01_LOCUS352126</name>
</gene>
<dbReference type="Gene3D" id="3.40.50.1000">
    <property type="entry name" value="HAD superfamily/HAD-like"/>
    <property type="match status" value="1"/>
</dbReference>
<sequence length="154" mass="17940">MLFIFDLDGTTINSTHRHGDGTLTDWQKNATPENIANDSLLPLATGWKQINRKRHTIAIMTARVMSIHDHKFLSTNGLFPDYIYSRKSGDTTPDDILKKRMIFQLRHDMQTSIAWLRANAYFFDDNKMVRDIMKRYGIKAYNPTSYNARKALRK</sequence>
<dbReference type="SUPFAM" id="SSF56784">
    <property type="entry name" value="HAD-like"/>
    <property type="match status" value="1"/>
</dbReference>
<name>A0A382RPS0_9ZZZZ</name>
<dbReference type="InterPro" id="IPR036412">
    <property type="entry name" value="HAD-like_sf"/>
</dbReference>
<dbReference type="AlphaFoldDB" id="A0A382RPS0"/>
<accession>A0A382RPS0</accession>
<dbReference type="InterPro" id="IPR023214">
    <property type="entry name" value="HAD_sf"/>
</dbReference>
<evidence type="ECO:0000313" key="1">
    <source>
        <dbReference type="EMBL" id="SVC99272.1"/>
    </source>
</evidence>